<name>A0ABP1CWH3_9APHY</name>
<dbReference type="InterPro" id="IPR001247">
    <property type="entry name" value="ExoRNase_PH_dom1"/>
</dbReference>
<dbReference type="PANTHER" id="PTHR11953">
    <property type="entry name" value="EXOSOME COMPLEX COMPONENT"/>
    <property type="match status" value="1"/>
</dbReference>
<keyword evidence="3" id="KW-0698">rRNA processing</keyword>
<evidence type="ECO:0000256" key="2">
    <source>
        <dbReference type="ARBA" id="ARBA00006678"/>
    </source>
</evidence>
<dbReference type="InterPro" id="IPR020568">
    <property type="entry name" value="Ribosomal_Su5_D2-typ_SF"/>
</dbReference>
<dbReference type="Proteomes" id="UP001497453">
    <property type="component" value="Chromosome 11"/>
</dbReference>
<gene>
    <name evidence="8" type="ORF">GFSPODELE1_LOCUS2351</name>
</gene>
<keyword evidence="5" id="KW-0539">Nucleus</keyword>
<dbReference type="InterPro" id="IPR027408">
    <property type="entry name" value="PNPase/RNase_PH_dom_sf"/>
</dbReference>
<comment type="subcellular location">
    <subcellularLocation>
        <location evidence="1">Nucleus</location>
    </subcellularLocation>
</comment>
<feature type="domain" description="Exoribonuclease phosphorolytic" evidence="7">
    <location>
        <begin position="11"/>
        <end position="142"/>
    </location>
</feature>
<dbReference type="Gene3D" id="3.30.230.70">
    <property type="entry name" value="GHMP Kinase, N-terminal domain"/>
    <property type="match status" value="1"/>
</dbReference>
<comment type="similarity">
    <text evidence="2">Belongs to the RNase PH family.</text>
</comment>
<evidence type="ECO:0000256" key="4">
    <source>
        <dbReference type="ARBA" id="ARBA00022835"/>
    </source>
</evidence>
<feature type="compositionally biased region" description="Acidic residues" evidence="6">
    <location>
        <begin position="278"/>
        <end position="287"/>
    </location>
</feature>
<dbReference type="InterPro" id="IPR050080">
    <property type="entry name" value="RNase_PH"/>
</dbReference>
<dbReference type="PANTHER" id="PTHR11953:SF1">
    <property type="entry name" value="EXOSOME COMPLEX COMPONENT RRP46"/>
    <property type="match status" value="1"/>
</dbReference>
<sequence>MIRNDGRSEHEFRKVEIVYEGLDRVDGSARFAFGQTESIVSVSGPVEVRPASENPSQATLDIFIRPLASLPGTDAKSISNTLKSIFTPALLLSQHPRTLIQLVAQALCGSETGSGTGSAGRGWNSSLIATLINATTAALVNASSVPMKGTVCAVAVGTIGEPSTNDRIFVVDPSEVELPSLTSSGCFAFMFSSTLPPQSGSLKSVVPPSSLIWTNFGSVNGTPFDENDLTHATKLGARAAAEIWLCMKESLATIEKKPTSVSQAPGESKKAAVKVETESDDEKMEIS</sequence>
<feature type="region of interest" description="Disordered" evidence="6">
    <location>
        <begin position="256"/>
        <end position="287"/>
    </location>
</feature>
<evidence type="ECO:0000313" key="8">
    <source>
        <dbReference type="EMBL" id="CAL1698844.1"/>
    </source>
</evidence>
<keyword evidence="4" id="KW-0271">Exosome</keyword>
<protein>
    <recommendedName>
        <fullName evidence="7">Exoribonuclease phosphorolytic domain-containing protein</fullName>
    </recommendedName>
</protein>
<dbReference type="InterPro" id="IPR036345">
    <property type="entry name" value="ExoRNase_PH_dom2_sf"/>
</dbReference>
<organism evidence="8 9">
    <name type="scientific">Somion occarium</name>
    <dbReference type="NCBI Taxonomy" id="3059160"/>
    <lineage>
        <taxon>Eukaryota</taxon>
        <taxon>Fungi</taxon>
        <taxon>Dikarya</taxon>
        <taxon>Basidiomycota</taxon>
        <taxon>Agaricomycotina</taxon>
        <taxon>Agaricomycetes</taxon>
        <taxon>Polyporales</taxon>
        <taxon>Cerrenaceae</taxon>
        <taxon>Somion</taxon>
    </lineage>
</organism>
<dbReference type="SUPFAM" id="SSF54211">
    <property type="entry name" value="Ribosomal protein S5 domain 2-like"/>
    <property type="match status" value="1"/>
</dbReference>
<evidence type="ECO:0000256" key="1">
    <source>
        <dbReference type="ARBA" id="ARBA00004123"/>
    </source>
</evidence>
<evidence type="ECO:0000313" key="9">
    <source>
        <dbReference type="Proteomes" id="UP001497453"/>
    </source>
</evidence>
<keyword evidence="9" id="KW-1185">Reference proteome</keyword>
<dbReference type="Pfam" id="PF01138">
    <property type="entry name" value="RNase_PH"/>
    <property type="match status" value="1"/>
</dbReference>
<evidence type="ECO:0000256" key="6">
    <source>
        <dbReference type="SAM" id="MobiDB-lite"/>
    </source>
</evidence>
<reference evidence="9" key="1">
    <citation type="submission" date="2024-04" db="EMBL/GenBank/DDBJ databases">
        <authorList>
            <person name="Shaw F."/>
            <person name="Minotto A."/>
        </authorList>
    </citation>
    <scope>NUCLEOTIDE SEQUENCE [LARGE SCALE GENOMIC DNA]</scope>
</reference>
<proteinExistence type="inferred from homology"/>
<feature type="compositionally biased region" description="Basic and acidic residues" evidence="6">
    <location>
        <begin position="267"/>
        <end position="277"/>
    </location>
</feature>
<accession>A0ABP1CWH3</accession>
<dbReference type="SUPFAM" id="SSF55666">
    <property type="entry name" value="Ribonuclease PH domain 2-like"/>
    <property type="match status" value="1"/>
</dbReference>
<evidence type="ECO:0000256" key="5">
    <source>
        <dbReference type="ARBA" id="ARBA00023242"/>
    </source>
</evidence>
<evidence type="ECO:0000256" key="3">
    <source>
        <dbReference type="ARBA" id="ARBA00022552"/>
    </source>
</evidence>
<dbReference type="EMBL" id="OZ037954">
    <property type="protein sequence ID" value="CAL1698844.1"/>
    <property type="molecule type" value="Genomic_DNA"/>
</dbReference>
<evidence type="ECO:0000259" key="7">
    <source>
        <dbReference type="Pfam" id="PF01138"/>
    </source>
</evidence>